<dbReference type="PANTHER" id="PTHR12131:SF1">
    <property type="entry name" value="ATP-DEPENDENT RNA HELICASE SUPV3L1, MITOCHONDRIAL-RELATED"/>
    <property type="match status" value="1"/>
</dbReference>
<dbReference type="Pfam" id="PF13234">
    <property type="entry name" value="MTR4_beta-barrel"/>
    <property type="match status" value="1"/>
</dbReference>
<accession>A0A8H4VDS7</accession>
<evidence type="ECO:0000256" key="7">
    <source>
        <dbReference type="ARBA" id="ARBA00022840"/>
    </source>
</evidence>
<keyword evidence="7" id="KW-0067">ATP-binding</keyword>
<dbReference type="GO" id="GO:0016787">
    <property type="term" value="F:hydrolase activity"/>
    <property type="evidence" value="ECO:0007669"/>
    <property type="project" value="UniProtKB-KW"/>
</dbReference>
<dbReference type="PROSITE" id="PS51194">
    <property type="entry name" value="HELICASE_CTER"/>
    <property type="match status" value="1"/>
</dbReference>
<dbReference type="EMBL" id="JAACLJ010000003">
    <property type="protein sequence ID" value="KAF4589079.1"/>
    <property type="molecule type" value="Genomic_DNA"/>
</dbReference>
<dbReference type="InterPro" id="IPR027417">
    <property type="entry name" value="P-loop_NTPase"/>
</dbReference>
<dbReference type="GO" id="GO:0003724">
    <property type="term" value="F:RNA helicase activity"/>
    <property type="evidence" value="ECO:0007669"/>
    <property type="project" value="InterPro"/>
</dbReference>
<dbReference type="Pfam" id="PF21408">
    <property type="entry name" value="MTR4-like_stalk"/>
    <property type="match status" value="1"/>
</dbReference>
<feature type="domain" description="Helicase C-terminal" evidence="11">
    <location>
        <begin position="590"/>
        <end position="792"/>
    </location>
</feature>
<keyword evidence="6 12" id="KW-0347">Helicase</keyword>
<feature type="compositionally biased region" description="Basic and acidic residues" evidence="9">
    <location>
        <begin position="498"/>
        <end position="513"/>
    </location>
</feature>
<dbReference type="InterPro" id="IPR040801">
    <property type="entry name" value="Ski2_N"/>
</dbReference>
<organism evidence="12 13">
    <name type="scientific">Ophiocordyceps camponoti-floridani</name>
    <dbReference type="NCBI Taxonomy" id="2030778"/>
    <lineage>
        <taxon>Eukaryota</taxon>
        <taxon>Fungi</taxon>
        <taxon>Dikarya</taxon>
        <taxon>Ascomycota</taxon>
        <taxon>Pezizomycotina</taxon>
        <taxon>Sordariomycetes</taxon>
        <taxon>Hypocreomycetidae</taxon>
        <taxon>Hypocreales</taxon>
        <taxon>Ophiocordycipitaceae</taxon>
        <taxon>Ophiocordyceps</taxon>
    </lineage>
</organism>
<dbReference type="InterPro" id="IPR050699">
    <property type="entry name" value="RNA-DNA_Helicase"/>
</dbReference>
<dbReference type="FunFam" id="3.40.50.300:FF:000987">
    <property type="entry name" value="DEAD/DEAH box RNA helicase"/>
    <property type="match status" value="1"/>
</dbReference>
<dbReference type="Pfam" id="PF08148">
    <property type="entry name" value="DSHCT"/>
    <property type="match status" value="1"/>
</dbReference>
<keyword evidence="4" id="KW-0547">Nucleotide-binding</keyword>
<keyword evidence="5" id="KW-0378">Hydrolase</keyword>
<dbReference type="AlphaFoldDB" id="A0A8H4VDS7"/>
<dbReference type="InterPro" id="IPR014001">
    <property type="entry name" value="Helicase_ATP-bd"/>
</dbReference>
<name>A0A8H4VDS7_9HYPO</name>
<feature type="compositionally biased region" description="Gly residues" evidence="9">
    <location>
        <begin position="524"/>
        <end position="558"/>
    </location>
</feature>
<dbReference type="FunFam" id="1.10.3380.30:FF:000001">
    <property type="entry name" value="Ski2 ATP-dependent RNA helicase"/>
    <property type="match status" value="1"/>
</dbReference>
<comment type="similarity">
    <text evidence="2">Belongs to the helicase family. SKI2 subfamily.</text>
</comment>
<dbReference type="GO" id="GO:0005524">
    <property type="term" value="F:ATP binding"/>
    <property type="evidence" value="ECO:0007669"/>
    <property type="project" value="UniProtKB-KW"/>
</dbReference>
<comment type="subcellular location">
    <subcellularLocation>
        <location evidence="1">Cytoplasm</location>
    </subcellularLocation>
</comment>
<dbReference type="InterPro" id="IPR016438">
    <property type="entry name" value="SKI2-like"/>
</dbReference>
<dbReference type="InterPro" id="IPR048392">
    <property type="entry name" value="MTR4-like_stalk"/>
</dbReference>
<dbReference type="Pfam" id="PF17911">
    <property type="entry name" value="Ski2_N"/>
    <property type="match status" value="1"/>
</dbReference>
<dbReference type="InterPro" id="IPR025696">
    <property type="entry name" value="Beta-barrel_MTR4"/>
</dbReference>
<feature type="compositionally biased region" description="Low complexity" evidence="9">
    <location>
        <begin position="559"/>
        <end position="568"/>
    </location>
</feature>
<comment type="caution">
    <text evidence="12">The sequence shown here is derived from an EMBL/GenBank/DDBJ whole genome shotgun (WGS) entry which is preliminary data.</text>
</comment>
<dbReference type="CDD" id="cd18795">
    <property type="entry name" value="SF2_C_Ski2"/>
    <property type="match status" value="1"/>
</dbReference>
<evidence type="ECO:0000256" key="5">
    <source>
        <dbReference type="ARBA" id="ARBA00022801"/>
    </source>
</evidence>
<dbReference type="Gene3D" id="3.40.50.300">
    <property type="entry name" value="P-loop containing nucleotide triphosphate hydrolases"/>
    <property type="match status" value="2"/>
</dbReference>
<feature type="region of interest" description="Disordered" evidence="9">
    <location>
        <begin position="203"/>
        <end position="234"/>
    </location>
</feature>
<keyword evidence="3" id="KW-0963">Cytoplasm</keyword>
<evidence type="ECO:0000256" key="2">
    <source>
        <dbReference type="ARBA" id="ARBA00010140"/>
    </source>
</evidence>
<dbReference type="Pfam" id="PF00271">
    <property type="entry name" value="Helicase_C"/>
    <property type="match status" value="1"/>
</dbReference>
<evidence type="ECO:0000256" key="9">
    <source>
        <dbReference type="SAM" id="MobiDB-lite"/>
    </source>
</evidence>
<dbReference type="Pfam" id="PF00270">
    <property type="entry name" value="DEAD"/>
    <property type="match status" value="1"/>
</dbReference>
<evidence type="ECO:0000259" key="11">
    <source>
        <dbReference type="PROSITE" id="PS51194"/>
    </source>
</evidence>
<keyword evidence="8" id="KW-0694">RNA-binding</keyword>
<dbReference type="PIRSF" id="PIRSF005198">
    <property type="entry name" value="Antiviral_helicase_SKI2"/>
    <property type="match status" value="1"/>
</dbReference>
<evidence type="ECO:0000256" key="3">
    <source>
        <dbReference type="ARBA" id="ARBA00022490"/>
    </source>
</evidence>
<dbReference type="GO" id="GO:0070478">
    <property type="term" value="P:nuclear-transcribed mRNA catabolic process, 3'-5' exonucleolytic nonsense-mediated decay"/>
    <property type="evidence" value="ECO:0007669"/>
    <property type="project" value="TreeGrafter"/>
</dbReference>
<dbReference type="InterPro" id="IPR011545">
    <property type="entry name" value="DEAD/DEAH_box_helicase_dom"/>
</dbReference>
<evidence type="ECO:0000313" key="12">
    <source>
        <dbReference type="EMBL" id="KAF4589079.1"/>
    </source>
</evidence>
<dbReference type="SMART" id="SM00487">
    <property type="entry name" value="DEXDc"/>
    <property type="match status" value="1"/>
</dbReference>
<dbReference type="GO" id="GO:0003723">
    <property type="term" value="F:RNA binding"/>
    <property type="evidence" value="ECO:0007669"/>
    <property type="project" value="UniProtKB-KW"/>
</dbReference>
<gene>
    <name evidence="12" type="ORF">GQ602_002968</name>
</gene>
<dbReference type="InterPro" id="IPR012961">
    <property type="entry name" value="Ski2/MTR4_C"/>
</dbReference>
<dbReference type="PANTHER" id="PTHR12131">
    <property type="entry name" value="ATP-DEPENDENT RNA AND DNA HELICASE"/>
    <property type="match status" value="1"/>
</dbReference>
<dbReference type="PROSITE" id="PS51192">
    <property type="entry name" value="HELICASE_ATP_BIND_1"/>
    <property type="match status" value="1"/>
</dbReference>
<proteinExistence type="inferred from homology"/>
<reference evidence="12 13" key="1">
    <citation type="journal article" date="2020" name="G3 (Bethesda)">
        <title>Genetic Underpinnings of Host Manipulation by Ophiocordyceps as Revealed by Comparative Transcriptomics.</title>
        <authorList>
            <person name="Will I."/>
            <person name="Das B."/>
            <person name="Trinh T."/>
            <person name="Brachmann A."/>
            <person name="Ohm R.A."/>
            <person name="de Bekker C."/>
        </authorList>
    </citation>
    <scope>NUCLEOTIDE SEQUENCE [LARGE SCALE GENOMIC DNA]</scope>
    <source>
        <strain evidence="12 13">EC05</strain>
    </source>
</reference>
<dbReference type="Gene3D" id="1.20.1500.20">
    <property type="match status" value="1"/>
</dbReference>
<protein>
    <submittedName>
        <fullName evidence="12">Antiviral helicase</fullName>
    </submittedName>
</protein>
<evidence type="ECO:0000256" key="4">
    <source>
        <dbReference type="ARBA" id="ARBA00022741"/>
    </source>
</evidence>
<dbReference type="GO" id="GO:0055087">
    <property type="term" value="C:Ski complex"/>
    <property type="evidence" value="ECO:0007669"/>
    <property type="project" value="TreeGrafter"/>
</dbReference>
<dbReference type="InterPro" id="IPR001650">
    <property type="entry name" value="Helicase_C-like"/>
</dbReference>
<feature type="region of interest" description="Disordered" evidence="9">
    <location>
        <begin position="498"/>
        <end position="579"/>
    </location>
</feature>
<dbReference type="SMART" id="SM01142">
    <property type="entry name" value="DSHCT"/>
    <property type="match status" value="1"/>
</dbReference>
<evidence type="ECO:0000256" key="8">
    <source>
        <dbReference type="ARBA" id="ARBA00022884"/>
    </source>
</evidence>
<evidence type="ECO:0000259" key="10">
    <source>
        <dbReference type="PROSITE" id="PS51192"/>
    </source>
</evidence>
<dbReference type="Proteomes" id="UP000562929">
    <property type="component" value="Unassembled WGS sequence"/>
</dbReference>
<dbReference type="SUPFAM" id="SSF52540">
    <property type="entry name" value="P-loop containing nucleoside triphosphate hydrolases"/>
    <property type="match status" value="1"/>
</dbReference>
<evidence type="ECO:0000256" key="6">
    <source>
        <dbReference type="ARBA" id="ARBA00022806"/>
    </source>
</evidence>
<dbReference type="SMART" id="SM00490">
    <property type="entry name" value="HELICc"/>
    <property type="match status" value="1"/>
</dbReference>
<dbReference type="Gene3D" id="1.10.3380.30">
    <property type="match status" value="1"/>
</dbReference>
<sequence>MAAIDDLLLSQKPGDFVRRRPRDMVEVKRRLETQFLFPSAAFSTEWLNRLQQRWEFEADYPSLFSIAPPLTRTVTRFLRRGLEGRVTGYENVTVPMNGATAKNSTSLLRKPAGRADFVRGAAGFFPFAPGGLEGIEATSALEDQVHAGVAAVEDSGPRANKLERVIQLGSHGSLLEVAPGMDRGIDFDNKNDDSEDAKAIEQVLAEDPEDQDSKKDDEDGAPSQDLPEDVTDRYEDGDEIDDILPVEFPSLEPRGVLAGSSARKAGREWAHMVDIKHGMPNFRELVPDMAREWPFELDTFQKEAVYHLENGDSVFVAAHTSAGKTVVAEYAIALAARHMTKAIYTSPIKALSNQKFRDFRNDFGDVGILTGDVQINPEASCLIMTTEILRSMLYRGADLIRDVEFVIFDEVHYVNDYERGVVWEEVIIMLPEHVSLILLSATVPNTYEFASWVGRTKQKDIYVISTSKRPVPLEHFLWAGKNVHRIVDADKNFVESGWRDAHSATRPKDKQRPAETSMAVRGGNARGGNSRGGQRGGGRGAGGPQRGGAGGQQRGRGGPPRASHAPGHMGRGGRAGGMTSAAQDKNLWVHLVQFLRKQSLLPACIFVFSKKRCEENADALSNQDFCTASEKSHIHMIIERSIARLKPEDRVLPQIIRLKELLNRGIAVHHGGLLPIVKELVEILFAQTLVKVLFATETFAMGLNLPTRTVVFSGYRKHDGHSFRNLLPGEYTQMAGRAGRRGLDTVGSVIIVPPGGSDDVPPVAELRNMILGAPSKLRSQFRLTYNMILNLLRVEALKIEEMIKRSFSEHATQQLLPEHEKGVRLAQADLAKVKRDACQLCDGAVDECHQAAQDYRQLTLELYKGLLRIVIGRKMFCPQRLVVFSWEGIRTAGLLVAEGMSPRGSLEEPILQVCAVQPLRQQREAADLLPFVPAFRQYLHRLPQGKRKHESGMIRMKMVHVPLSDVECLTRWVLKGTIPDVTRRGVVGQQAMERVREFCASWDNASDDRWDELDLGRIKSLQLQEMAEKRARLIKVMSASSATRCPNFVKHFAMCHDEWLIKEHILQLKQSLSDQNLQLLPDYEQRVQVLKELGFVDEATRIQLKGKVACEVHSGDELVLTELILDNVLADFEPAEIAALLSSFVFQEKTLVEPALTSNLARGRDTIVAISEKVNDVQTRLQVIQSSDESNDFVSRPRFGLMEVVYEWARGMSFKNITALTDVLEGTIVRTMTRLDETCREVKNAARIVGDPELYRKMQAAQDMIKRDITAVASLYM</sequence>
<feature type="domain" description="Helicase ATP-binding" evidence="10">
    <location>
        <begin position="305"/>
        <end position="461"/>
    </location>
</feature>
<dbReference type="FunFam" id="3.40.50.300:FF:000354">
    <property type="entry name" value="ATP-dependent RNA helicase SKI2"/>
    <property type="match status" value="1"/>
</dbReference>
<evidence type="ECO:0000256" key="1">
    <source>
        <dbReference type="ARBA" id="ARBA00004496"/>
    </source>
</evidence>
<evidence type="ECO:0000313" key="13">
    <source>
        <dbReference type="Proteomes" id="UP000562929"/>
    </source>
</evidence>
<keyword evidence="13" id="KW-1185">Reference proteome</keyword>
<dbReference type="OrthoDB" id="64767at2759"/>